<dbReference type="OrthoDB" id="10467844at2759"/>
<evidence type="ECO:0000313" key="3">
    <source>
        <dbReference type="EMBL" id="CAG8971311.1"/>
    </source>
</evidence>
<comment type="caution">
    <text evidence="3">The sequence shown here is derived from an EMBL/GenBank/DDBJ whole genome shotgun (WGS) entry which is preliminary data.</text>
</comment>
<dbReference type="EMBL" id="CAJVRM010000015">
    <property type="protein sequence ID" value="CAG8971311.1"/>
    <property type="molecule type" value="Genomic_DNA"/>
</dbReference>
<dbReference type="Proteomes" id="UP000701801">
    <property type="component" value="Unassembled WGS sequence"/>
</dbReference>
<proteinExistence type="predicted"/>
<evidence type="ECO:0000256" key="1">
    <source>
        <dbReference type="SAM" id="MobiDB-lite"/>
    </source>
</evidence>
<name>A0A9N9Q2R2_9HELO</name>
<keyword evidence="2" id="KW-0732">Signal</keyword>
<organism evidence="3 4">
    <name type="scientific">Hymenoscyphus albidus</name>
    <dbReference type="NCBI Taxonomy" id="595503"/>
    <lineage>
        <taxon>Eukaryota</taxon>
        <taxon>Fungi</taxon>
        <taxon>Dikarya</taxon>
        <taxon>Ascomycota</taxon>
        <taxon>Pezizomycotina</taxon>
        <taxon>Leotiomycetes</taxon>
        <taxon>Helotiales</taxon>
        <taxon>Helotiaceae</taxon>
        <taxon>Hymenoscyphus</taxon>
    </lineage>
</organism>
<reference evidence="3" key="1">
    <citation type="submission" date="2021-07" db="EMBL/GenBank/DDBJ databases">
        <authorList>
            <person name="Durling M."/>
        </authorList>
    </citation>
    <scope>NUCLEOTIDE SEQUENCE</scope>
</reference>
<evidence type="ECO:0000313" key="4">
    <source>
        <dbReference type="Proteomes" id="UP000701801"/>
    </source>
</evidence>
<evidence type="ECO:0000256" key="2">
    <source>
        <dbReference type="SAM" id="SignalP"/>
    </source>
</evidence>
<feature type="signal peptide" evidence="2">
    <location>
        <begin position="1"/>
        <end position="19"/>
    </location>
</feature>
<feature type="region of interest" description="Disordered" evidence="1">
    <location>
        <begin position="43"/>
        <end position="97"/>
    </location>
</feature>
<sequence>MLTLNAFATLAILSTLVAGIPLPRNENEAVSFQSYVPTTVTTVGDDETLPGSQRTEKRGRLTTEGVTKLQKLGRIKPEPKPQPEPGPKLERLPNVKKGQKYESLVDILPQTRFTSQQRQFQKRASWLTVKAVLESAKKPKSQQPTPIQRQNQFKKNIYYQRQNEFPKNPPFQKLNQISKQPEPKPQAAGKLTKSKSF</sequence>
<feature type="chain" id="PRO_5040154714" evidence="2">
    <location>
        <begin position="20"/>
        <end position="197"/>
    </location>
</feature>
<dbReference type="AlphaFoldDB" id="A0A9N9Q2R2"/>
<accession>A0A9N9Q2R2</accession>
<feature type="compositionally biased region" description="Basic and acidic residues" evidence="1">
    <location>
        <begin position="75"/>
        <end position="93"/>
    </location>
</feature>
<protein>
    <submittedName>
        <fullName evidence="3">Uncharacterized protein</fullName>
    </submittedName>
</protein>
<gene>
    <name evidence="3" type="ORF">HYALB_00001478</name>
</gene>
<keyword evidence="4" id="KW-1185">Reference proteome</keyword>
<feature type="region of interest" description="Disordered" evidence="1">
    <location>
        <begin position="161"/>
        <end position="197"/>
    </location>
</feature>